<dbReference type="RefSeq" id="WP_399618652.1">
    <property type="nucleotide sequence ID" value="NZ_JBITYT010000011.1"/>
</dbReference>
<dbReference type="Proteomes" id="UP001614391">
    <property type="component" value="Unassembled WGS sequence"/>
</dbReference>
<evidence type="ECO:0000313" key="2">
    <source>
        <dbReference type="Proteomes" id="UP001614391"/>
    </source>
</evidence>
<proteinExistence type="predicted"/>
<comment type="caution">
    <text evidence="1">The sequence shown here is derived from an EMBL/GenBank/DDBJ whole genome shotgun (WGS) entry which is preliminary data.</text>
</comment>
<organism evidence="1 2">
    <name type="scientific">Streptomyces bikiniensis</name>
    <dbReference type="NCBI Taxonomy" id="1896"/>
    <lineage>
        <taxon>Bacteria</taxon>
        <taxon>Bacillati</taxon>
        <taxon>Actinomycetota</taxon>
        <taxon>Actinomycetes</taxon>
        <taxon>Kitasatosporales</taxon>
        <taxon>Streptomycetaceae</taxon>
        <taxon>Streptomyces</taxon>
    </lineage>
</organism>
<gene>
    <name evidence="1" type="ORF">ACIGW0_24810</name>
</gene>
<evidence type="ECO:0000313" key="1">
    <source>
        <dbReference type="EMBL" id="MFI9122568.1"/>
    </source>
</evidence>
<dbReference type="InterPro" id="IPR014747">
    <property type="entry name" value="Bac_photo_RC_H_C"/>
</dbReference>
<dbReference type="InterPro" id="IPR011033">
    <property type="entry name" value="PRC_barrel-like_sf"/>
</dbReference>
<accession>A0ABW8CYA2</accession>
<dbReference type="EMBL" id="JBITYT010000011">
    <property type="protein sequence ID" value="MFI9122568.1"/>
    <property type="molecule type" value="Genomic_DNA"/>
</dbReference>
<sequence length="124" mass="13603">MAENVWSYGQAFGHLVGTDLTGWRVEAADGHIGKVDKHSAEVGDAYLVVDTGVWIFGKEVLIPASAVTRIDLEEEAVHLDLTKEQIKDAPEFHSDKHLADRQYREEIAVHYRTGGPFGGGPHPA</sequence>
<keyword evidence="2" id="KW-1185">Reference proteome</keyword>
<protein>
    <submittedName>
        <fullName evidence="1">PRC-barrel domain-containing protein</fullName>
    </submittedName>
</protein>
<dbReference type="SUPFAM" id="SSF50346">
    <property type="entry name" value="PRC-barrel domain"/>
    <property type="match status" value="1"/>
</dbReference>
<reference evidence="1 2" key="1">
    <citation type="submission" date="2024-10" db="EMBL/GenBank/DDBJ databases">
        <title>The Natural Products Discovery Center: Release of the First 8490 Sequenced Strains for Exploring Actinobacteria Biosynthetic Diversity.</title>
        <authorList>
            <person name="Kalkreuter E."/>
            <person name="Kautsar S.A."/>
            <person name="Yang D."/>
            <person name="Bader C.D."/>
            <person name="Teijaro C.N."/>
            <person name="Fluegel L."/>
            <person name="Davis C.M."/>
            <person name="Simpson J.R."/>
            <person name="Lauterbach L."/>
            <person name="Steele A.D."/>
            <person name="Gui C."/>
            <person name="Meng S."/>
            <person name="Li G."/>
            <person name="Viehrig K."/>
            <person name="Ye F."/>
            <person name="Su P."/>
            <person name="Kiefer A.F."/>
            <person name="Nichols A."/>
            <person name="Cepeda A.J."/>
            <person name="Yan W."/>
            <person name="Fan B."/>
            <person name="Jiang Y."/>
            <person name="Adhikari A."/>
            <person name="Zheng C.-J."/>
            <person name="Schuster L."/>
            <person name="Cowan T.M."/>
            <person name="Smanski M.J."/>
            <person name="Chevrette M.G."/>
            <person name="De Carvalho L.P.S."/>
            <person name="Shen B."/>
        </authorList>
    </citation>
    <scope>NUCLEOTIDE SEQUENCE [LARGE SCALE GENOMIC DNA]</scope>
    <source>
        <strain evidence="1 2">NPDC053346</strain>
    </source>
</reference>
<dbReference type="Gene3D" id="3.90.50.10">
    <property type="entry name" value="Photosynthetic Reaction Center, subunit H, domain 2"/>
    <property type="match status" value="1"/>
</dbReference>
<name>A0ABW8CYA2_STRBI</name>